<comment type="subcellular location">
    <subcellularLocation>
        <location evidence="1">Cell membrane</location>
        <topology evidence="1">Multi-pass membrane protein</topology>
    </subcellularLocation>
</comment>
<name>A0A7V4U097_CALAY</name>
<evidence type="ECO:0000313" key="10">
    <source>
        <dbReference type="EMBL" id="HGY55258.1"/>
    </source>
</evidence>
<dbReference type="Proteomes" id="UP000885779">
    <property type="component" value="Unassembled WGS sequence"/>
</dbReference>
<dbReference type="InterPro" id="IPR003838">
    <property type="entry name" value="ABC3_permease_C"/>
</dbReference>
<gene>
    <name evidence="10" type="ORF">ENK44_06145</name>
</gene>
<keyword evidence="3" id="KW-1003">Cell membrane</keyword>
<keyword evidence="6 7" id="KW-0472">Membrane</keyword>
<evidence type="ECO:0000256" key="1">
    <source>
        <dbReference type="ARBA" id="ARBA00004651"/>
    </source>
</evidence>
<feature type="transmembrane region" description="Helical" evidence="7">
    <location>
        <begin position="308"/>
        <end position="341"/>
    </location>
</feature>
<evidence type="ECO:0000256" key="6">
    <source>
        <dbReference type="ARBA" id="ARBA00023136"/>
    </source>
</evidence>
<feature type="domain" description="ABC3 transporter permease C-terminal" evidence="8">
    <location>
        <begin position="267"/>
        <end position="395"/>
    </location>
</feature>
<evidence type="ECO:0000256" key="2">
    <source>
        <dbReference type="ARBA" id="ARBA00005236"/>
    </source>
</evidence>
<protein>
    <submittedName>
        <fullName evidence="10">ABC transporter permease</fullName>
    </submittedName>
</protein>
<evidence type="ECO:0000256" key="5">
    <source>
        <dbReference type="ARBA" id="ARBA00022989"/>
    </source>
</evidence>
<dbReference type="PANTHER" id="PTHR30489:SF0">
    <property type="entry name" value="LIPOPROTEIN-RELEASING SYSTEM TRANSMEMBRANE PROTEIN LOLE"/>
    <property type="match status" value="1"/>
</dbReference>
<feature type="transmembrane region" description="Helical" evidence="7">
    <location>
        <begin position="264"/>
        <end position="288"/>
    </location>
</feature>
<proteinExistence type="inferred from homology"/>
<sequence>MLLSLAWRNVWRNHKRSMIIVLSIAFGLWGGLFSDAIMLGMMDSVVETAIKRDLAHIQIHKVDYSKEKNINNYIPDGEKVLLQCKEIPGVAAVSARTLIEGMAASPSSSFGVRIIGIDPAAARRVTNIYSSVQEGSYFESDKRNPIVIGKKLAERLNLKIHSKVILSFQDLQGNITYIACRVSGIFKTSSSQFDGMNVYLRQKDIFRILDSPPIFHEIAIRVESTQQFKSIARKLKERFALLDVKDWQEIAPELAYLSDMTITYSYVFVAIILLALLFGITNTMLMSVVDRIREFGVLIAIGMKKTRVFIMIILETIFLSLTGGLLGILLGVASISVFAHTGIDLSAIAYSLESFGASTMLYPYLPVAMYVILTVMIIIAANIAALFPAWKATHLVPSEAIRSY</sequence>
<evidence type="ECO:0000259" key="8">
    <source>
        <dbReference type="Pfam" id="PF02687"/>
    </source>
</evidence>
<keyword evidence="4 7" id="KW-0812">Transmembrane</keyword>
<feature type="transmembrane region" description="Helical" evidence="7">
    <location>
        <begin position="361"/>
        <end position="387"/>
    </location>
</feature>
<dbReference type="PANTHER" id="PTHR30489">
    <property type="entry name" value="LIPOPROTEIN-RELEASING SYSTEM TRANSMEMBRANE PROTEIN LOLE"/>
    <property type="match status" value="1"/>
</dbReference>
<comment type="caution">
    <text evidence="10">The sequence shown here is derived from an EMBL/GenBank/DDBJ whole genome shotgun (WGS) entry which is preliminary data.</text>
</comment>
<comment type="similarity">
    <text evidence="2">Belongs to the ABC-4 integral membrane protein family. LolC/E subfamily.</text>
</comment>
<evidence type="ECO:0000256" key="3">
    <source>
        <dbReference type="ARBA" id="ARBA00022475"/>
    </source>
</evidence>
<dbReference type="Pfam" id="PF02687">
    <property type="entry name" value="FtsX"/>
    <property type="match status" value="1"/>
</dbReference>
<organism evidence="10">
    <name type="scientific">Caldithrix abyssi</name>
    <dbReference type="NCBI Taxonomy" id="187145"/>
    <lineage>
        <taxon>Bacteria</taxon>
        <taxon>Pseudomonadati</taxon>
        <taxon>Calditrichota</taxon>
        <taxon>Calditrichia</taxon>
        <taxon>Calditrichales</taxon>
        <taxon>Calditrichaceae</taxon>
        <taxon>Caldithrix</taxon>
    </lineage>
</organism>
<dbReference type="Pfam" id="PF12704">
    <property type="entry name" value="MacB_PCD"/>
    <property type="match status" value="1"/>
</dbReference>
<dbReference type="AlphaFoldDB" id="A0A7V4U097"/>
<dbReference type="EMBL" id="DRQG01000058">
    <property type="protein sequence ID" value="HGY55258.1"/>
    <property type="molecule type" value="Genomic_DNA"/>
</dbReference>
<keyword evidence="5 7" id="KW-1133">Transmembrane helix</keyword>
<dbReference type="InterPro" id="IPR025857">
    <property type="entry name" value="MacB_PCD"/>
</dbReference>
<dbReference type="InterPro" id="IPR051447">
    <property type="entry name" value="Lipoprotein-release_system"/>
</dbReference>
<reference evidence="10" key="1">
    <citation type="journal article" date="2020" name="mSystems">
        <title>Genome- and Community-Level Interaction Insights into Carbon Utilization and Element Cycling Functions of Hydrothermarchaeota in Hydrothermal Sediment.</title>
        <authorList>
            <person name="Zhou Z."/>
            <person name="Liu Y."/>
            <person name="Xu W."/>
            <person name="Pan J."/>
            <person name="Luo Z.H."/>
            <person name="Li M."/>
        </authorList>
    </citation>
    <scope>NUCLEOTIDE SEQUENCE [LARGE SCALE GENOMIC DNA]</scope>
    <source>
        <strain evidence="10">HyVt-577</strain>
    </source>
</reference>
<dbReference type="GO" id="GO:0098797">
    <property type="term" value="C:plasma membrane protein complex"/>
    <property type="evidence" value="ECO:0007669"/>
    <property type="project" value="TreeGrafter"/>
</dbReference>
<evidence type="ECO:0000256" key="7">
    <source>
        <dbReference type="SAM" id="Phobius"/>
    </source>
</evidence>
<accession>A0A7V4U097</accession>
<dbReference type="GO" id="GO:0044874">
    <property type="term" value="P:lipoprotein localization to outer membrane"/>
    <property type="evidence" value="ECO:0007669"/>
    <property type="project" value="TreeGrafter"/>
</dbReference>
<evidence type="ECO:0000259" key="9">
    <source>
        <dbReference type="Pfam" id="PF12704"/>
    </source>
</evidence>
<feature type="domain" description="MacB-like periplasmic core" evidence="9">
    <location>
        <begin position="17"/>
        <end position="237"/>
    </location>
</feature>
<evidence type="ECO:0000256" key="4">
    <source>
        <dbReference type="ARBA" id="ARBA00022692"/>
    </source>
</evidence>